<dbReference type="KEGG" id="pfla:Pflav_009680"/>
<dbReference type="RefSeq" id="WP_173033985.1">
    <property type="nucleotide sequence ID" value="NZ_AP022870.1"/>
</dbReference>
<keyword evidence="2" id="KW-0812">Transmembrane</keyword>
<evidence type="ECO:0000313" key="3">
    <source>
        <dbReference type="EMBL" id="BCB74558.1"/>
    </source>
</evidence>
<reference evidence="3 4" key="2">
    <citation type="submission" date="2020-03" db="EMBL/GenBank/DDBJ databases">
        <authorList>
            <person name="Ichikawa N."/>
            <person name="Kimura A."/>
            <person name="Kitahashi Y."/>
            <person name="Uohara A."/>
        </authorList>
    </citation>
    <scope>NUCLEOTIDE SEQUENCE [LARGE SCALE GENOMIC DNA]</scope>
    <source>
        <strain evidence="3 4">NBRC 107702</strain>
    </source>
</reference>
<proteinExistence type="predicted"/>
<feature type="transmembrane region" description="Helical" evidence="2">
    <location>
        <begin position="125"/>
        <end position="144"/>
    </location>
</feature>
<protein>
    <submittedName>
        <fullName evidence="3">Uncharacterized protein</fullName>
    </submittedName>
</protein>
<gene>
    <name evidence="3" type="ORF">Pflav_009680</name>
</gene>
<dbReference type="AlphaFoldDB" id="A0A6F8XL82"/>
<dbReference type="EMBL" id="AP022870">
    <property type="protein sequence ID" value="BCB74558.1"/>
    <property type="molecule type" value="Genomic_DNA"/>
</dbReference>
<reference evidence="3 4" key="1">
    <citation type="submission" date="2020-03" db="EMBL/GenBank/DDBJ databases">
        <title>Whole genome shotgun sequence of Phytohabitans flavus NBRC 107702.</title>
        <authorList>
            <person name="Komaki H."/>
            <person name="Tamura T."/>
        </authorList>
    </citation>
    <scope>NUCLEOTIDE SEQUENCE [LARGE SCALE GENOMIC DNA]</scope>
    <source>
        <strain evidence="3 4">NBRC 107702</strain>
    </source>
</reference>
<evidence type="ECO:0000256" key="1">
    <source>
        <dbReference type="SAM" id="MobiDB-lite"/>
    </source>
</evidence>
<sequence length="171" mass="17887">MIPTQVPAGTGPTSGEPMEERIRHLVQAAHPGYGQPVPPPEATAAQLRARTRRHQRPVGRHQPLAAWSRDVMVAAARSGRWWARWLGGWAGLIVAAVLALTALTFEGLAVIGPTGHGPVPGAVEQLLVAVATVVSVGCAGAVPARRRRQGSAGLHDGIDPGRVAEPLDGDR</sequence>
<name>A0A6F8XL82_9ACTN</name>
<feature type="region of interest" description="Disordered" evidence="1">
    <location>
        <begin position="149"/>
        <end position="171"/>
    </location>
</feature>
<keyword evidence="4" id="KW-1185">Reference proteome</keyword>
<accession>A0A6F8XL82</accession>
<evidence type="ECO:0000313" key="4">
    <source>
        <dbReference type="Proteomes" id="UP000502508"/>
    </source>
</evidence>
<keyword evidence="2" id="KW-1133">Transmembrane helix</keyword>
<feature type="transmembrane region" description="Helical" evidence="2">
    <location>
        <begin position="86"/>
        <end position="105"/>
    </location>
</feature>
<keyword evidence="2" id="KW-0472">Membrane</keyword>
<evidence type="ECO:0000256" key="2">
    <source>
        <dbReference type="SAM" id="Phobius"/>
    </source>
</evidence>
<organism evidence="3 4">
    <name type="scientific">Phytohabitans flavus</name>
    <dbReference type="NCBI Taxonomy" id="1076124"/>
    <lineage>
        <taxon>Bacteria</taxon>
        <taxon>Bacillati</taxon>
        <taxon>Actinomycetota</taxon>
        <taxon>Actinomycetes</taxon>
        <taxon>Micromonosporales</taxon>
        <taxon>Micromonosporaceae</taxon>
    </lineage>
</organism>
<dbReference type="Proteomes" id="UP000502508">
    <property type="component" value="Chromosome"/>
</dbReference>